<feature type="domain" description="SCP" evidence="3">
    <location>
        <begin position="444"/>
        <end position="557"/>
    </location>
</feature>
<feature type="compositionally biased region" description="Pro residues" evidence="2">
    <location>
        <begin position="408"/>
        <end position="418"/>
    </location>
</feature>
<dbReference type="Gene3D" id="3.40.33.10">
    <property type="entry name" value="CAP"/>
    <property type="match status" value="1"/>
</dbReference>
<keyword evidence="1" id="KW-0731">Sigma factor</keyword>
<reference evidence="5" key="2">
    <citation type="submission" date="2020-09" db="EMBL/GenBank/DDBJ databases">
        <authorList>
            <person name="Sun Q."/>
            <person name="Ohkuma M."/>
        </authorList>
    </citation>
    <scope>NUCLEOTIDE SEQUENCE</scope>
    <source>
        <strain evidence="5">JCM 4518</strain>
    </source>
</reference>
<feature type="region of interest" description="Disordered" evidence="2">
    <location>
        <begin position="273"/>
        <end position="354"/>
    </location>
</feature>
<dbReference type="InterPro" id="IPR000838">
    <property type="entry name" value="RNA_pol_sigma70_ECF_CS"/>
</dbReference>
<feature type="compositionally biased region" description="Low complexity" evidence="2">
    <location>
        <begin position="382"/>
        <end position="393"/>
    </location>
</feature>
<comment type="similarity">
    <text evidence="1">Belongs to the sigma-70 factor family. ECF subfamily.</text>
</comment>
<keyword evidence="1" id="KW-0805">Transcription regulation</keyword>
<dbReference type="InterPro" id="IPR035940">
    <property type="entry name" value="CAP_sf"/>
</dbReference>
<feature type="compositionally biased region" description="Low complexity" evidence="2">
    <location>
        <begin position="419"/>
        <end position="432"/>
    </location>
</feature>
<evidence type="ECO:0000256" key="1">
    <source>
        <dbReference type="RuleBase" id="RU000716"/>
    </source>
</evidence>
<evidence type="ECO:0000256" key="2">
    <source>
        <dbReference type="SAM" id="MobiDB-lite"/>
    </source>
</evidence>
<dbReference type="InterPro" id="IPR014284">
    <property type="entry name" value="RNA_pol_sigma-70_dom"/>
</dbReference>
<dbReference type="SUPFAM" id="SSF88946">
    <property type="entry name" value="Sigma2 domain of RNA polymerase sigma factors"/>
    <property type="match status" value="1"/>
</dbReference>
<dbReference type="Pfam" id="PF00188">
    <property type="entry name" value="CAP"/>
    <property type="match status" value="1"/>
</dbReference>
<feature type="region of interest" description="Disordered" evidence="2">
    <location>
        <begin position="382"/>
        <end position="441"/>
    </location>
</feature>
<feature type="compositionally biased region" description="Low complexity" evidence="2">
    <location>
        <begin position="337"/>
        <end position="351"/>
    </location>
</feature>
<dbReference type="GO" id="GO:0016987">
    <property type="term" value="F:sigma factor activity"/>
    <property type="evidence" value="ECO:0007669"/>
    <property type="project" value="UniProtKB-KW"/>
</dbReference>
<dbReference type="InterPro" id="IPR014044">
    <property type="entry name" value="CAP_dom"/>
</dbReference>
<dbReference type="InterPro" id="IPR013325">
    <property type="entry name" value="RNA_pol_sigma_r2"/>
</dbReference>
<evidence type="ECO:0000259" key="4">
    <source>
        <dbReference type="Pfam" id="PF04542"/>
    </source>
</evidence>
<feature type="compositionally biased region" description="Low complexity" evidence="2">
    <location>
        <begin position="273"/>
        <end position="288"/>
    </location>
</feature>
<dbReference type="PROSITE" id="PS01063">
    <property type="entry name" value="SIGMA70_ECF"/>
    <property type="match status" value="1"/>
</dbReference>
<evidence type="ECO:0000313" key="6">
    <source>
        <dbReference type="Proteomes" id="UP000644020"/>
    </source>
</evidence>
<dbReference type="Proteomes" id="UP000644020">
    <property type="component" value="Unassembled WGS sequence"/>
</dbReference>
<proteinExistence type="inferred from homology"/>
<dbReference type="GO" id="GO:0003677">
    <property type="term" value="F:DNA binding"/>
    <property type="evidence" value="ECO:0007669"/>
    <property type="project" value="UniProtKB-KW"/>
</dbReference>
<dbReference type="GO" id="GO:0006352">
    <property type="term" value="P:DNA-templated transcription initiation"/>
    <property type="evidence" value="ECO:0007669"/>
    <property type="project" value="InterPro"/>
</dbReference>
<dbReference type="InterPro" id="IPR007627">
    <property type="entry name" value="RNA_pol_sigma70_r2"/>
</dbReference>
<feature type="compositionally biased region" description="Pro residues" evidence="2">
    <location>
        <begin position="293"/>
        <end position="307"/>
    </location>
</feature>
<reference evidence="5" key="1">
    <citation type="journal article" date="2014" name="Int. J. Syst. Evol. Microbiol.">
        <title>Complete genome sequence of Corynebacterium casei LMG S-19264T (=DSM 44701T), isolated from a smear-ripened cheese.</title>
        <authorList>
            <consortium name="US DOE Joint Genome Institute (JGI-PGF)"/>
            <person name="Walter F."/>
            <person name="Albersmeier A."/>
            <person name="Kalinowski J."/>
            <person name="Ruckert C."/>
        </authorList>
    </citation>
    <scope>NUCLEOTIDE SEQUENCE</scope>
    <source>
        <strain evidence="5">JCM 4518</strain>
    </source>
</reference>
<dbReference type="EMBL" id="BMUL01000007">
    <property type="protein sequence ID" value="GHA86504.1"/>
    <property type="molecule type" value="Genomic_DNA"/>
</dbReference>
<accession>A0A918W9X4</accession>
<evidence type="ECO:0000313" key="5">
    <source>
        <dbReference type="EMBL" id="GHA86504.1"/>
    </source>
</evidence>
<dbReference type="PANTHER" id="PTHR31157">
    <property type="entry name" value="SCP DOMAIN-CONTAINING PROTEIN"/>
    <property type="match status" value="1"/>
</dbReference>
<sequence length="563" mass="58077">MHSDEQRTTALVEAARAGDPHAREELVRACLPLVHNVVGRALDGHADTDDVVQETLVRALDGLPGLRDPARFRSWLVAIAMNGVRRRWHERRQAPVPGLDRAADLADPAGDFTDLTILRLGLTGQRRDVARATRWLDGEDGELLSLWWLEAAGELSRADLAEALGLSPAHAAVRVQRMKERLETGRAVVGALDARPRCPELAALLTPWDGRPSPLWRKRIARHLRDCPGCGTGRRRLAPVEGLLVGIGLVPPLAAGLLDTTAPAQALAAEPVGWTTAPDPAPGTGPHALSGPDPAPIPLSGPDPAPVPLSGTAPAPGAEPMSGTAPMPAGPAPGAGPAPSGTGPAAGPAGPFWTPGRRTGAAGVAAVAVLGALVLSLPERTAPEARPAPGRPSLAPPATTPVATPAPAGTPPPAPATTPPARTAAAPSRTATAPPPSPGERVTELVNRLRAEAGCAPLRTDPRLTAAARAYARDMVARDSYGHAGPGGELADARITAAGYRWSAWAENLAEGQPTPAAVVDGWRDGAGHERNMLDCSYRDTGVATVPGPRGPVWVQELAAPLG</sequence>
<dbReference type="SUPFAM" id="SSF55797">
    <property type="entry name" value="PR-1-like"/>
    <property type="match status" value="1"/>
</dbReference>
<evidence type="ECO:0000259" key="3">
    <source>
        <dbReference type="Pfam" id="PF00188"/>
    </source>
</evidence>
<feature type="domain" description="RNA polymerase sigma-70 region 2" evidence="4">
    <location>
        <begin position="26"/>
        <end position="92"/>
    </location>
</feature>
<dbReference type="NCBIfam" id="TIGR02937">
    <property type="entry name" value="sigma70-ECF"/>
    <property type="match status" value="1"/>
</dbReference>
<gene>
    <name evidence="5" type="ORF">GCM10010305_32940</name>
</gene>
<dbReference type="RefSeq" id="WP_189977883.1">
    <property type="nucleotide sequence ID" value="NZ_BMUL01000007.1"/>
</dbReference>
<protein>
    <recommendedName>
        <fullName evidence="1">RNA polymerase sigma factor</fullName>
    </recommendedName>
</protein>
<organism evidence="5 6">
    <name type="scientific">Streptomyces termitum</name>
    <dbReference type="NCBI Taxonomy" id="67368"/>
    <lineage>
        <taxon>Bacteria</taxon>
        <taxon>Bacillati</taxon>
        <taxon>Actinomycetota</taxon>
        <taxon>Actinomycetes</taxon>
        <taxon>Kitasatosporales</taxon>
        <taxon>Streptomycetaceae</taxon>
        <taxon>Streptomyces</taxon>
    </lineage>
</organism>
<name>A0A918W9X4_9ACTN</name>
<comment type="caution">
    <text evidence="5">The sequence shown here is derived from an EMBL/GenBank/DDBJ whole genome shotgun (WGS) entry which is preliminary data.</text>
</comment>
<dbReference type="Gene3D" id="1.10.1740.10">
    <property type="match status" value="1"/>
</dbReference>
<keyword evidence="6" id="KW-1185">Reference proteome</keyword>
<dbReference type="Pfam" id="PF04542">
    <property type="entry name" value="Sigma70_r2"/>
    <property type="match status" value="1"/>
</dbReference>
<dbReference type="CDD" id="cd05379">
    <property type="entry name" value="CAP_bacterial"/>
    <property type="match status" value="1"/>
</dbReference>
<dbReference type="AlphaFoldDB" id="A0A918W9X4"/>
<dbReference type="PANTHER" id="PTHR31157:SF1">
    <property type="entry name" value="SCP DOMAIN-CONTAINING PROTEIN"/>
    <property type="match status" value="1"/>
</dbReference>
<keyword evidence="1" id="KW-0238">DNA-binding</keyword>
<keyword evidence="1" id="KW-0804">Transcription</keyword>